<reference evidence="1" key="1">
    <citation type="journal article" date="2010" name="Science">
        <title>Plasticity of animal genome architecture unmasked by rapid evolution of a pelagic tunicate.</title>
        <authorList>
            <person name="Denoeud F."/>
            <person name="Henriet S."/>
            <person name="Mungpakdee S."/>
            <person name="Aury J.M."/>
            <person name="Da Silva C."/>
            <person name="Brinkmann H."/>
            <person name="Mikhaleva J."/>
            <person name="Olsen L.C."/>
            <person name="Jubin C."/>
            <person name="Canestro C."/>
            <person name="Bouquet J.M."/>
            <person name="Danks G."/>
            <person name="Poulain J."/>
            <person name="Campsteijn C."/>
            <person name="Adamski M."/>
            <person name="Cross I."/>
            <person name="Yadetie F."/>
            <person name="Muffato M."/>
            <person name="Louis A."/>
            <person name="Butcher S."/>
            <person name="Tsagkogeorga G."/>
            <person name="Konrad A."/>
            <person name="Singh S."/>
            <person name="Jensen M.F."/>
            <person name="Cong E.H."/>
            <person name="Eikeseth-Otteraa H."/>
            <person name="Noel B."/>
            <person name="Anthouard V."/>
            <person name="Porcel B.M."/>
            <person name="Kachouri-Lafond R."/>
            <person name="Nishino A."/>
            <person name="Ugolini M."/>
            <person name="Chourrout P."/>
            <person name="Nishida H."/>
            <person name="Aasland R."/>
            <person name="Huzurbazar S."/>
            <person name="Westhof E."/>
            <person name="Delsuc F."/>
            <person name="Lehrach H."/>
            <person name="Reinhardt R."/>
            <person name="Weissenbach J."/>
            <person name="Roy S.W."/>
            <person name="Artiguenave F."/>
            <person name="Postlethwait J.H."/>
            <person name="Manak J.R."/>
            <person name="Thompson E.M."/>
            <person name="Jaillon O."/>
            <person name="Du Pasquier L."/>
            <person name="Boudinot P."/>
            <person name="Liberles D.A."/>
            <person name="Volff J.N."/>
            <person name="Philippe H."/>
            <person name="Lenhard B."/>
            <person name="Roest Crollius H."/>
            <person name="Wincker P."/>
            <person name="Chourrout D."/>
        </authorList>
    </citation>
    <scope>NUCLEOTIDE SEQUENCE [LARGE SCALE GENOMIC DNA]</scope>
</reference>
<keyword evidence="2" id="KW-1185">Reference proteome</keyword>
<evidence type="ECO:0000313" key="1">
    <source>
        <dbReference type="EMBL" id="CBY13348.1"/>
    </source>
</evidence>
<dbReference type="AlphaFoldDB" id="E4XUF1"/>
<protein>
    <submittedName>
        <fullName evidence="1">Uncharacterized protein</fullName>
    </submittedName>
</protein>
<dbReference type="EMBL" id="FN653179">
    <property type="protein sequence ID" value="CBY13348.1"/>
    <property type="molecule type" value="Genomic_DNA"/>
</dbReference>
<name>E4XUF1_OIKDI</name>
<sequence length="133" mass="15919">MTKHRVARLKLMREMFGDDFKLRLAQLGDDEEARRKLMEEQRRLFEQKLAAKLKMKKPKKLEEIEDASVADKELEKFSAEWLLKQMSDEEWSKLSEQERQRLIALAKLEAKKAQKELYGDEWLRNGLEKNKKP</sequence>
<gene>
    <name evidence="1" type="ORF">GSOID_T00004651001</name>
</gene>
<organism evidence="1">
    <name type="scientific">Oikopleura dioica</name>
    <name type="common">Tunicate</name>
    <dbReference type="NCBI Taxonomy" id="34765"/>
    <lineage>
        <taxon>Eukaryota</taxon>
        <taxon>Metazoa</taxon>
        <taxon>Chordata</taxon>
        <taxon>Tunicata</taxon>
        <taxon>Appendicularia</taxon>
        <taxon>Copelata</taxon>
        <taxon>Oikopleuridae</taxon>
        <taxon>Oikopleura</taxon>
    </lineage>
</organism>
<dbReference type="InParanoid" id="E4XUF1"/>
<proteinExistence type="predicted"/>
<evidence type="ECO:0000313" key="2">
    <source>
        <dbReference type="Proteomes" id="UP000001307"/>
    </source>
</evidence>
<dbReference type="Proteomes" id="UP000001307">
    <property type="component" value="Unassembled WGS sequence"/>
</dbReference>
<accession>E4XUF1</accession>